<gene>
    <name evidence="4" type="ORF">L914_03012</name>
    <name evidence="1" type="ORF">L915_03042</name>
    <name evidence="2" type="ORF">L916_03013</name>
    <name evidence="3" type="ORF">L917_02942</name>
</gene>
<organism evidence="4">
    <name type="scientific">Phytophthora nicotianae</name>
    <name type="common">Potato buckeye rot agent</name>
    <name type="synonym">Phytophthora parasitica</name>
    <dbReference type="NCBI Taxonomy" id="4792"/>
    <lineage>
        <taxon>Eukaryota</taxon>
        <taxon>Sar</taxon>
        <taxon>Stramenopiles</taxon>
        <taxon>Oomycota</taxon>
        <taxon>Peronosporomycetes</taxon>
        <taxon>Peronosporales</taxon>
        <taxon>Peronosporaceae</taxon>
        <taxon>Phytophthora</taxon>
    </lineage>
</organism>
<accession>W2NY68</accession>
<protein>
    <submittedName>
        <fullName evidence="4">Uncharacterized protein</fullName>
    </submittedName>
</protein>
<name>W2NY68_PHYNI</name>
<feature type="non-terminal residue" evidence="4">
    <location>
        <position position="36"/>
    </location>
</feature>
<dbReference type="Proteomes" id="UP000053236">
    <property type="component" value="Unassembled WGS sequence"/>
</dbReference>
<feature type="non-terminal residue" evidence="4">
    <location>
        <position position="1"/>
    </location>
</feature>
<evidence type="ECO:0000313" key="2">
    <source>
        <dbReference type="EMBL" id="ETL47220.1"/>
    </source>
</evidence>
<evidence type="ECO:0000313" key="4">
    <source>
        <dbReference type="EMBL" id="ETM53516.1"/>
    </source>
</evidence>
<reference evidence="2 5" key="3">
    <citation type="submission" date="2013-11" db="EMBL/GenBank/DDBJ databases">
        <title>The Genome Sequence of Phytophthora parasitica CJ05E6.</title>
        <authorList>
            <consortium name="The Broad Institute Genomics Platform"/>
            <person name="Russ C."/>
            <person name="Tyler B."/>
            <person name="Panabieres F."/>
            <person name="Shan W."/>
            <person name="Tripathy S."/>
            <person name="Grunwald N."/>
            <person name="Machado M."/>
            <person name="Johnson C.S."/>
            <person name="Arredondo F."/>
            <person name="Hong C."/>
            <person name="Coffey M."/>
            <person name="Young S.K."/>
            <person name="Zeng Q."/>
            <person name="Gargeya S."/>
            <person name="Fitzgerald M."/>
            <person name="Abouelleil A."/>
            <person name="Alvarado L."/>
            <person name="Chapman S.B."/>
            <person name="Gainer-Dewar J."/>
            <person name="Goldberg J."/>
            <person name="Griggs A."/>
            <person name="Gujja S."/>
            <person name="Hansen M."/>
            <person name="Howarth C."/>
            <person name="Imamovic A."/>
            <person name="Ireland A."/>
            <person name="Larimer J."/>
            <person name="McCowan C."/>
            <person name="Murphy C."/>
            <person name="Pearson M."/>
            <person name="Poon T.W."/>
            <person name="Priest M."/>
            <person name="Roberts A."/>
            <person name="Saif S."/>
            <person name="Shea T."/>
            <person name="Sykes S."/>
            <person name="Wortman J."/>
            <person name="Nusbaum C."/>
            <person name="Birren B."/>
        </authorList>
    </citation>
    <scope>NUCLEOTIDE SEQUENCE [LARGE SCALE GENOMIC DNA]</scope>
    <source>
        <strain evidence="2 5">CJ05E6</strain>
    </source>
</reference>
<sequence length="36" mass="4283">TDNVDGFYVKCMRLRLLWSLLKETLEEDSPQLEVIK</sequence>
<evidence type="ECO:0000313" key="3">
    <source>
        <dbReference type="EMBL" id="ETM00322.1"/>
    </source>
</evidence>
<dbReference type="Proteomes" id="UP000054532">
    <property type="component" value="Unassembled WGS sequence"/>
</dbReference>
<dbReference type="EMBL" id="KI671326">
    <property type="protein sequence ID" value="ETL47220.1"/>
    <property type="molecule type" value="Genomic_DNA"/>
</dbReference>
<dbReference type="Proteomes" id="UP000053864">
    <property type="component" value="Unassembled WGS sequence"/>
</dbReference>
<reference evidence="3" key="1">
    <citation type="submission" date="2013-11" db="EMBL/GenBank/DDBJ databases">
        <title>The Genome Sequence of Phytophthora parasitica CHvinca01.</title>
        <authorList>
            <consortium name="The Broad Institute Genomics Platform"/>
            <person name="Russ C."/>
            <person name="Tyler B."/>
            <person name="Panabieres F."/>
            <person name="Shan W."/>
            <person name="Tripathy S."/>
            <person name="Grunwald N."/>
            <person name="Machado M."/>
            <person name="Johnson C.S."/>
            <person name="Arredondo F."/>
            <person name="Hong C."/>
            <person name="Coffey M."/>
            <person name="Young S.K."/>
            <person name="Zeng Q."/>
            <person name="Gargeya S."/>
            <person name="Fitzgerald M."/>
            <person name="Abouelleil A."/>
            <person name="Alvarado L."/>
            <person name="Chapman S.B."/>
            <person name="Gainer-Dewar J."/>
            <person name="Goldberg J."/>
            <person name="Griggs A."/>
            <person name="Gujja S."/>
            <person name="Hansen M."/>
            <person name="Howarth C."/>
            <person name="Imamovic A."/>
            <person name="Ireland A."/>
            <person name="Larimer J."/>
            <person name="McCowan C."/>
            <person name="Murphy C."/>
            <person name="Pearson M."/>
            <person name="Poon T.W."/>
            <person name="Priest M."/>
            <person name="Roberts A."/>
            <person name="Saif S."/>
            <person name="Shea T."/>
            <person name="Sykes S."/>
            <person name="Wortman J."/>
            <person name="Nusbaum C."/>
            <person name="Birren B."/>
        </authorList>
    </citation>
    <scope>NUCLEOTIDE SEQUENCE [LARGE SCALE GENOMIC DNA]</scope>
    <source>
        <strain evidence="3">CHvinca01</strain>
    </source>
</reference>
<dbReference type="EMBL" id="KI678092">
    <property type="protein sequence ID" value="ETM00322.1"/>
    <property type="molecule type" value="Genomic_DNA"/>
</dbReference>
<proteinExistence type="predicted"/>
<evidence type="ECO:0000313" key="1">
    <source>
        <dbReference type="EMBL" id="ETK93828.1"/>
    </source>
</evidence>
<evidence type="ECO:0000313" key="5">
    <source>
        <dbReference type="Proteomes" id="UP000053864"/>
    </source>
</evidence>
<dbReference type="Proteomes" id="UP000054423">
    <property type="component" value="Unassembled WGS sequence"/>
</dbReference>
<reference evidence="1" key="2">
    <citation type="submission" date="2013-11" db="EMBL/GenBank/DDBJ databases">
        <title>The Genome Sequence of Phytophthora parasitica CJ02B3.</title>
        <authorList>
            <consortium name="The Broad Institute Genomics Platform"/>
            <person name="Russ C."/>
            <person name="Tyler B."/>
            <person name="Panabieres F."/>
            <person name="Shan W."/>
            <person name="Tripathy S."/>
            <person name="Grunwald N."/>
            <person name="Machado M."/>
            <person name="Johnson C.S."/>
            <person name="Arredondo F."/>
            <person name="Hong C."/>
            <person name="Coffey M."/>
            <person name="Young S.K."/>
            <person name="Zeng Q."/>
            <person name="Gargeya S."/>
            <person name="Fitzgerald M."/>
            <person name="Abouelleil A."/>
            <person name="Alvarado L."/>
            <person name="Chapman S.B."/>
            <person name="Gainer-Dewar J."/>
            <person name="Goldberg J."/>
            <person name="Griggs A."/>
            <person name="Gujja S."/>
            <person name="Hansen M."/>
            <person name="Howarth C."/>
            <person name="Imamovic A."/>
            <person name="Ireland A."/>
            <person name="Larimer J."/>
            <person name="McCowan C."/>
            <person name="Murphy C."/>
            <person name="Pearson M."/>
            <person name="Poon T.W."/>
            <person name="Priest M."/>
            <person name="Roberts A."/>
            <person name="Saif S."/>
            <person name="Shea T."/>
            <person name="Sykes S."/>
            <person name="Wortman J."/>
            <person name="Nusbaum C."/>
            <person name="Birren B."/>
        </authorList>
    </citation>
    <scope>NUCLEOTIDE SEQUENCE [LARGE SCALE GENOMIC DNA]</scope>
    <source>
        <strain evidence="1">CJ02B3</strain>
    </source>
</reference>
<reference evidence="4" key="4">
    <citation type="submission" date="2013-11" db="EMBL/GenBank/DDBJ databases">
        <title>The Genome Sequence of Phytophthora parasitica IAC_01/95.</title>
        <authorList>
            <consortium name="The Broad Institute Genomics Platform"/>
            <person name="Russ C."/>
            <person name="Tyler B."/>
            <person name="Panabieres F."/>
            <person name="Shan W."/>
            <person name="Tripathy S."/>
            <person name="Grunwald N."/>
            <person name="Machado M."/>
            <person name="Johnson C.S."/>
            <person name="Arredondo F."/>
            <person name="Hong C."/>
            <person name="Coffey M."/>
            <person name="Young S.K."/>
            <person name="Zeng Q."/>
            <person name="Gargeya S."/>
            <person name="Fitzgerald M."/>
            <person name="Abouelleil A."/>
            <person name="Alvarado L."/>
            <person name="Chapman S.B."/>
            <person name="Gainer-Dewar J."/>
            <person name="Goldberg J."/>
            <person name="Griggs A."/>
            <person name="Gujja S."/>
            <person name="Hansen M."/>
            <person name="Howarth C."/>
            <person name="Imamovic A."/>
            <person name="Ireland A."/>
            <person name="Larimer J."/>
            <person name="McCowan C."/>
            <person name="Murphy C."/>
            <person name="Pearson M."/>
            <person name="Poon T.W."/>
            <person name="Priest M."/>
            <person name="Roberts A."/>
            <person name="Saif S."/>
            <person name="Shea T."/>
            <person name="Sykes S."/>
            <person name="Wortman J."/>
            <person name="Nusbaum C."/>
            <person name="Birren B."/>
        </authorList>
    </citation>
    <scope>NUCLEOTIDE SEQUENCE [LARGE SCALE GENOMIC DNA]</scope>
    <source>
        <strain evidence="4">IAC_01/95</strain>
    </source>
</reference>
<dbReference type="EMBL" id="KI691323">
    <property type="protein sequence ID" value="ETM53516.1"/>
    <property type="molecule type" value="Genomic_DNA"/>
</dbReference>
<dbReference type="AlphaFoldDB" id="W2NY68"/>
<dbReference type="EMBL" id="KI684818">
    <property type="protein sequence ID" value="ETK93828.1"/>
    <property type="molecule type" value="Genomic_DNA"/>
</dbReference>